<dbReference type="PANTHER" id="PTHR47659:SF1">
    <property type="entry name" value="TRANSCRIPTION ACTIVATOR OF GLUCONEOGENESIS ERT1"/>
    <property type="match status" value="1"/>
</dbReference>
<dbReference type="InterPro" id="IPR000014">
    <property type="entry name" value="PAS"/>
</dbReference>
<evidence type="ECO:0000256" key="2">
    <source>
        <dbReference type="ARBA" id="ARBA00010855"/>
    </source>
</evidence>
<sequence>PRKKKTSRACNNCQKSHVTCDSNRPCNRCVQRKLADSCKDGKRKRAKYMGSESPEPSSVEQSGQQPSIFNFSNSENFGFYSETANSEYLMLSNMLNQPTNFNQISSKDQSSSPSPSIPSTGGVNQLHKVATSKKIGNAKRRLVQVHQIYNSINKGHDYTTGYHFYYSIFKKENILRICRAITQFRPSFISQIMNLTDEDLTFVEKCFQRTLLEFDKLIQLSGTPTVVWRRNGEIVLIGKEFTMLTQWTKEQLLSTSTYIYQIMDDSSAVEYWERYATHSFDNSEMSVMTTCTLLTPTNQTVNCAYCFTIKRDIFDVPLMIVGNVSLLLFLV</sequence>
<feature type="non-terminal residue" evidence="13">
    <location>
        <position position="1"/>
    </location>
</feature>
<keyword evidence="6" id="KW-0805">Transcription regulation</keyword>
<feature type="region of interest" description="Disordered" evidence="11">
    <location>
        <begin position="100"/>
        <end position="123"/>
    </location>
</feature>
<dbReference type="SMART" id="SM00066">
    <property type="entry name" value="GAL4"/>
    <property type="match status" value="1"/>
</dbReference>
<evidence type="ECO:0000256" key="5">
    <source>
        <dbReference type="ARBA" id="ARBA00022833"/>
    </source>
</evidence>
<evidence type="ECO:0000256" key="6">
    <source>
        <dbReference type="ARBA" id="ARBA00023015"/>
    </source>
</evidence>
<dbReference type="InterPro" id="IPR036864">
    <property type="entry name" value="Zn2-C6_fun-type_DNA-bd_sf"/>
</dbReference>
<keyword evidence="14" id="KW-1185">Reference proteome</keyword>
<dbReference type="GO" id="GO:0008270">
    <property type="term" value="F:zinc ion binding"/>
    <property type="evidence" value="ECO:0007669"/>
    <property type="project" value="InterPro"/>
</dbReference>
<dbReference type="PANTHER" id="PTHR47659">
    <property type="entry name" value="ZN(II)2CYS6 TRANSCRIPTION FACTOR (EUROFUNG)-RELATED"/>
    <property type="match status" value="1"/>
</dbReference>
<dbReference type="OMA" id="EDLIYME"/>
<dbReference type="PROSITE" id="PS50048">
    <property type="entry name" value="ZN2_CY6_FUNGAL_2"/>
    <property type="match status" value="1"/>
</dbReference>
<evidence type="ECO:0000256" key="7">
    <source>
        <dbReference type="ARBA" id="ARBA00023125"/>
    </source>
</evidence>
<reference evidence="13 14" key="1">
    <citation type="journal article" date="2015" name="Genome Biol. Evol.">
        <title>Phylogenomic analyses indicate that early fungi evolved digesting cell walls of algal ancestors of land plants.</title>
        <authorList>
            <person name="Chang Y."/>
            <person name="Wang S."/>
            <person name="Sekimoto S."/>
            <person name="Aerts A.L."/>
            <person name="Choi C."/>
            <person name="Clum A."/>
            <person name="LaButti K.M."/>
            <person name="Lindquist E.A."/>
            <person name="Yee Ngan C."/>
            <person name="Ohm R.A."/>
            <person name="Salamov A.A."/>
            <person name="Grigoriev I.V."/>
            <person name="Spatafora J.W."/>
            <person name="Berbee M.L."/>
        </authorList>
    </citation>
    <scope>NUCLEOTIDE SEQUENCE [LARGE SCALE GENOMIC DNA]</scope>
    <source>
        <strain evidence="13 14">NRRL 28638</strain>
    </source>
</reference>
<name>A0A137P601_CONC2</name>
<feature type="region of interest" description="Disordered" evidence="11">
    <location>
        <begin position="35"/>
        <end position="67"/>
    </location>
</feature>
<evidence type="ECO:0000259" key="12">
    <source>
        <dbReference type="PROSITE" id="PS50048"/>
    </source>
</evidence>
<dbReference type="Proteomes" id="UP000070444">
    <property type="component" value="Unassembled WGS sequence"/>
</dbReference>
<dbReference type="InterPro" id="IPR056751">
    <property type="entry name" value="PAS_13"/>
</dbReference>
<keyword evidence="7" id="KW-0238">DNA-binding</keyword>
<dbReference type="GO" id="GO:0000977">
    <property type="term" value="F:RNA polymerase II transcription regulatory region sequence-specific DNA binding"/>
    <property type="evidence" value="ECO:0007669"/>
    <property type="project" value="TreeGrafter"/>
</dbReference>
<dbReference type="CDD" id="cd00067">
    <property type="entry name" value="GAL4"/>
    <property type="match status" value="1"/>
</dbReference>
<evidence type="ECO:0000256" key="3">
    <source>
        <dbReference type="ARBA" id="ARBA00022432"/>
    </source>
</evidence>
<organism evidence="13 14">
    <name type="scientific">Conidiobolus coronatus (strain ATCC 28846 / CBS 209.66 / NRRL 28638)</name>
    <name type="common">Delacroixia coronata</name>
    <dbReference type="NCBI Taxonomy" id="796925"/>
    <lineage>
        <taxon>Eukaryota</taxon>
        <taxon>Fungi</taxon>
        <taxon>Fungi incertae sedis</taxon>
        <taxon>Zoopagomycota</taxon>
        <taxon>Entomophthoromycotina</taxon>
        <taxon>Entomophthoromycetes</taxon>
        <taxon>Entomophthorales</taxon>
        <taxon>Ancylistaceae</taxon>
        <taxon>Conidiobolus</taxon>
    </lineage>
</organism>
<evidence type="ECO:0000256" key="11">
    <source>
        <dbReference type="SAM" id="MobiDB-lite"/>
    </source>
</evidence>
<protein>
    <recommendedName>
        <fullName evidence="12">Zn(2)-C6 fungal-type domain-containing protein</fullName>
    </recommendedName>
</protein>
<dbReference type="GO" id="GO:0000981">
    <property type="term" value="F:DNA-binding transcription factor activity, RNA polymerase II-specific"/>
    <property type="evidence" value="ECO:0007669"/>
    <property type="project" value="InterPro"/>
</dbReference>
<dbReference type="Gene3D" id="4.10.240.10">
    <property type="entry name" value="Zn(2)-C6 fungal-type DNA-binding domain"/>
    <property type="match status" value="1"/>
</dbReference>
<dbReference type="SUPFAM" id="SSF57701">
    <property type="entry name" value="Zn2/Cys6 DNA-binding domain"/>
    <property type="match status" value="1"/>
</dbReference>
<dbReference type="Pfam" id="PF24990">
    <property type="entry name" value="PAS_13"/>
    <property type="match status" value="1"/>
</dbReference>
<gene>
    <name evidence="13" type="ORF">CONCODRAFT_39447</name>
</gene>
<keyword evidence="3" id="KW-0312">Gluconeogenesis</keyword>
<feature type="compositionally biased region" description="Low complexity" evidence="11">
    <location>
        <begin position="105"/>
        <end position="119"/>
    </location>
</feature>
<dbReference type="CDD" id="cd00130">
    <property type="entry name" value="PAS"/>
    <property type="match status" value="1"/>
</dbReference>
<dbReference type="GO" id="GO:0009267">
    <property type="term" value="P:cellular response to starvation"/>
    <property type="evidence" value="ECO:0007669"/>
    <property type="project" value="TreeGrafter"/>
</dbReference>
<dbReference type="OrthoDB" id="2538135at2759"/>
<evidence type="ECO:0000256" key="8">
    <source>
        <dbReference type="ARBA" id="ARBA00023159"/>
    </source>
</evidence>
<dbReference type="AlphaFoldDB" id="A0A137P601"/>
<keyword evidence="10" id="KW-0539">Nucleus</keyword>
<dbReference type="InterPro" id="IPR001138">
    <property type="entry name" value="Zn2Cys6_DnaBD"/>
</dbReference>
<evidence type="ECO:0000256" key="1">
    <source>
        <dbReference type="ARBA" id="ARBA00004123"/>
    </source>
</evidence>
<keyword evidence="5" id="KW-0862">Zinc</keyword>
<keyword evidence="4" id="KW-0479">Metal-binding</keyword>
<dbReference type="STRING" id="796925.A0A137P601"/>
<keyword evidence="9" id="KW-0804">Transcription</keyword>
<feature type="domain" description="Zn(2)-C6 fungal-type" evidence="12">
    <location>
        <begin position="9"/>
        <end position="38"/>
    </location>
</feature>
<evidence type="ECO:0000256" key="9">
    <source>
        <dbReference type="ARBA" id="ARBA00023163"/>
    </source>
</evidence>
<dbReference type="GO" id="GO:0005634">
    <property type="term" value="C:nucleus"/>
    <property type="evidence" value="ECO:0007669"/>
    <property type="project" value="UniProtKB-SubCell"/>
</dbReference>
<proteinExistence type="inferred from homology"/>
<feature type="compositionally biased region" description="Low complexity" evidence="11">
    <location>
        <begin position="50"/>
        <end position="67"/>
    </location>
</feature>
<dbReference type="InterPro" id="IPR050335">
    <property type="entry name" value="ERT1_acuK_gluconeogen_tf"/>
</dbReference>
<dbReference type="EMBL" id="KQ964502">
    <property type="protein sequence ID" value="KXN70430.1"/>
    <property type="molecule type" value="Genomic_DNA"/>
</dbReference>
<comment type="similarity">
    <text evidence="2">Belongs to the ERT1/acuK family.</text>
</comment>
<dbReference type="GO" id="GO:0006094">
    <property type="term" value="P:gluconeogenesis"/>
    <property type="evidence" value="ECO:0007669"/>
    <property type="project" value="UniProtKB-KW"/>
</dbReference>
<evidence type="ECO:0000313" key="14">
    <source>
        <dbReference type="Proteomes" id="UP000070444"/>
    </source>
</evidence>
<keyword evidence="8" id="KW-0010">Activator</keyword>
<evidence type="ECO:0000313" key="13">
    <source>
        <dbReference type="EMBL" id="KXN70430.1"/>
    </source>
</evidence>
<accession>A0A137P601</accession>
<evidence type="ECO:0000256" key="4">
    <source>
        <dbReference type="ARBA" id="ARBA00022723"/>
    </source>
</evidence>
<evidence type="ECO:0000256" key="10">
    <source>
        <dbReference type="ARBA" id="ARBA00023242"/>
    </source>
</evidence>
<comment type="subcellular location">
    <subcellularLocation>
        <location evidence="1">Nucleus</location>
    </subcellularLocation>
</comment>